<dbReference type="InterPro" id="IPR036873">
    <property type="entry name" value="Rhodanese-like_dom_sf"/>
</dbReference>
<evidence type="ECO:0000313" key="2">
    <source>
        <dbReference type="EMBL" id="KAB2813813.1"/>
    </source>
</evidence>
<name>A0A6N6RHN0_9FLAO</name>
<dbReference type="AlphaFoldDB" id="A0A6N6RHN0"/>
<dbReference type="CDD" id="cd00158">
    <property type="entry name" value="RHOD"/>
    <property type="match status" value="1"/>
</dbReference>
<protein>
    <submittedName>
        <fullName evidence="2">Rhodanese-like domain-containing protein</fullName>
    </submittedName>
</protein>
<comment type="caution">
    <text evidence="2">The sequence shown here is derived from an EMBL/GenBank/DDBJ whole genome shotgun (WGS) entry which is preliminary data.</text>
</comment>
<dbReference type="PANTHER" id="PTHR43031:SF1">
    <property type="entry name" value="PYRIDINE NUCLEOTIDE-DISULPHIDE OXIDOREDUCTASE"/>
    <property type="match status" value="1"/>
</dbReference>
<sequence length="138" mass="14824">MLVASLGLAACGQTKSENTAAQSEIQTEQEATEVIHVGPVEFEQLMADEPGLLIDVRTPGEYAGGHLEGSQLIDYNGESFRSKIDALDKDQTVYVYCRSGGRSGRSANMMRDMGFTKVVDLSGGIMAWQDAGKSVTTE</sequence>
<proteinExistence type="predicted"/>
<dbReference type="InterPro" id="IPR050229">
    <property type="entry name" value="GlpE_sulfurtransferase"/>
</dbReference>
<dbReference type="EMBL" id="WBVO01000003">
    <property type="protein sequence ID" value="KAB2813813.1"/>
    <property type="molecule type" value="Genomic_DNA"/>
</dbReference>
<dbReference type="PANTHER" id="PTHR43031">
    <property type="entry name" value="FAD-DEPENDENT OXIDOREDUCTASE"/>
    <property type="match status" value="1"/>
</dbReference>
<dbReference type="SUPFAM" id="SSF52821">
    <property type="entry name" value="Rhodanese/Cell cycle control phosphatase"/>
    <property type="match status" value="1"/>
</dbReference>
<dbReference type="Gene3D" id="3.40.250.10">
    <property type="entry name" value="Rhodanese-like domain"/>
    <property type="match status" value="1"/>
</dbReference>
<dbReference type="OrthoDB" id="9808735at2"/>
<dbReference type="Pfam" id="PF00581">
    <property type="entry name" value="Rhodanese"/>
    <property type="match status" value="1"/>
</dbReference>
<accession>A0A6N6RHN0</accession>
<organism evidence="2 3">
    <name type="scientific">Phaeocystidibacter luteus</name>
    <dbReference type="NCBI Taxonomy" id="911197"/>
    <lineage>
        <taxon>Bacteria</taxon>
        <taxon>Pseudomonadati</taxon>
        <taxon>Bacteroidota</taxon>
        <taxon>Flavobacteriia</taxon>
        <taxon>Flavobacteriales</taxon>
        <taxon>Phaeocystidibacteraceae</taxon>
        <taxon>Phaeocystidibacter</taxon>
    </lineage>
</organism>
<reference evidence="2 3" key="1">
    <citation type="submission" date="2019-09" db="EMBL/GenBank/DDBJ databases">
        <title>Genomes of family Cryomorphaceae.</title>
        <authorList>
            <person name="Bowman J.P."/>
        </authorList>
    </citation>
    <scope>NUCLEOTIDE SEQUENCE [LARGE SCALE GENOMIC DNA]</scope>
    <source>
        <strain evidence="2 3">LMG 25704</strain>
    </source>
</reference>
<keyword evidence="3" id="KW-1185">Reference proteome</keyword>
<dbReference type="PROSITE" id="PS50206">
    <property type="entry name" value="RHODANESE_3"/>
    <property type="match status" value="1"/>
</dbReference>
<dbReference type="InterPro" id="IPR001763">
    <property type="entry name" value="Rhodanese-like_dom"/>
</dbReference>
<evidence type="ECO:0000313" key="3">
    <source>
        <dbReference type="Proteomes" id="UP000468650"/>
    </source>
</evidence>
<dbReference type="SMART" id="SM00450">
    <property type="entry name" value="RHOD"/>
    <property type="match status" value="1"/>
</dbReference>
<dbReference type="Proteomes" id="UP000468650">
    <property type="component" value="Unassembled WGS sequence"/>
</dbReference>
<evidence type="ECO:0000259" key="1">
    <source>
        <dbReference type="PROSITE" id="PS50206"/>
    </source>
</evidence>
<gene>
    <name evidence="2" type="ORF">F8C67_06140</name>
</gene>
<feature type="domain" description="Rhodanese" evidence="1">
    <location>
        <begin position="47"/>
        <end position="137"/>
    </location>
</feature>